<proteinExistence type="predicted"/>
<name>A0A7S4NY80_GUITH</name>
<evidence type="ECO:0000256" key="1">
    <source>
        <dbReference type="SAM" id="MobiDB-lite"/>
    </source>
</evidence>
<gene>
    <name evidence="2" type="ORF">GTHE00462_LOCUS23462</name>
</gene>
<dbReference type="AlphaFoldDB" id="A0A7S4NY80"/>
<accession>A0A7S4NY80</accession>
<feature type="region of interest" description="Disordered" evidence="1">
    <location>
        <begin position="1"/>
        <end position="24"/>
    </location>
</feature>
<protein>
    <submittedName>
        <fullName evidence="2">Uncharacterized protein</fullName>
    </submittedName>
</protein>
<organism evidence="2">
    <name type="scientific">Guillardia theta</name>
    <name type="common">Cryptophyte</name>
    <name type="synonym">Cryptomonas phi</name>
    <dbReference type="NCBI Taxonomy" id="55529"/>
    <lineage>
        <taxon>Eukaryota</taxon>
        <taxon>Cryptophyceae</taxon>
        <taxon>Pyrenomonadales</taxon>
        <taxon>Geminigeraceae</taxon>
        <taxon>Guillardia</taxon>
    </lineage>
</organism>
<dbReference type="EMBL" id="HBKN01030221">
    <property type="protein sequence ID" value="CAE2314670.1"/>
    <property type="molecule type" value="Transcribed_RNA"/>
</dbReference>
<sequence length="784" mass="84042">MAAGKKMMLVDSSAQQQGHHRGRRLVPARGSKDLCSVVASAFIFLLFFISSDGEPFNVDQEEIPDAVLESLSAQHPAMRELLQASTVMPETSSLGTSNYTCVARHEYIAMATDPYLSAASNQYTDGTFFCDGYVDYAAACDLARPNKSCNNKYAKKIYSNLVRALDVYSCKSYSNIWTCSDCKAAFKRWLCSQIYKKFVIPDTTLFEEGNVSLPSYACTCPWPPLNQTAEQTAKDFASKPYCLLICAGLPRNCTAPPGQAVPSCPTPACGAKGTADDPGRCTASVYLDSQSASSFDDFYVGSKVEITSTNMKGYWMLIDKYDGFSKLAMGTQWNAPYGTTMPNPPPVPAQGNTYRIYLTKKQQGFCRSTVDPSKRLGPPCEQMQQFLPDQTISTGWPAIPYLMVNGVKTCLDGSPFTATGCGSPGGVLENAASTSSSSSSSSSSGANSSTTTSFVFWDGWNGPAATAQIPPKYYSYPMPGLSYGGIRCHEGEVCVKVDPGSSPTATSYGYACCPRSGYYLKNLGNAQNWMAYHLAAGTGTLNYSCVGLSGSTLSEAIVATKKNVTVPATLAVPASKESGCTTDFLPISDKAQDDCALKTCNAVCLDVSRRCPYALEFRCPSLGDYREYDFTECNMMVPHGCMIQVQEVSGSIKCSSLNPQGYGPEDTNPLGGKEQNRLLFNGIFGLPPSPNCSGLNGLSIDAGIGPSTGLPVNPPINGPVRRVGVSKKRAESILRRQRRILLFPTTSGGQDAGLELLAADMCLQGARVLVIQLLLSQRQTLGAG</sequence>
<reference evidence="2" key="1">
    <citation type="submission" date="2021-01" db="EMBL/GenBank/DDBJ databases">
        <authorList>
            <person name="Corre E."/>
            <person name="Pelletier E."/>
            <person name="Niang G."/>
            <person name="Scheremetjew M."/>
            <person name="Finn R."/>
            <person name="Kale V."/>
            <person name="Holt S."/>
            <person name="Cochrane G."/>
            <person name="Meng A."/>
            <person name="Brown T."/>
            <person name="Cohen L."/>
        </authorList>
    </citation>
    <scope>NUCLEOTIDE SEQUENCE</scope>
    <source>
        <strain evidence="2">CCMP 2712</strain>
    </source>
</reference>
<evidence type="ECO:0000313" key="2">
    <source>
        <dbReference type="EMBL" id="CAE2314670.1"/>
    </source>
</evidence>